<proteinExistence type="inferred from homology"/>
<evidence type="ECO:0000256" key="3">
    <source>
        <dbReference type="ARBA" id="ARBA00022777"/>
    </source>
</evidence>
<keyword evidence="2" id="KW-0808">Transferase</keyword>
<feature type="domain" description="Carbohydrate kinase PfkB" evidence="4">
    <location>
        <begin position="18"/>
        <end position="94"/>
    </location>
</feature>
<evidence type="ECO:0000259" key="4">
    <source>
        <dbReference type="Pfam" id="PF00294"/>
    </source>
</evidence>
<dbReference type="EMBL" id="QFQS01000004">
    <property type="protein sequence ID" value="PZQ96104.1"/>
    <property type="molecule type" value="Genomic_DNA"/>
</dbReference>
<comment type="similarity">
    <text evidence="1">Belongs to the carbohydrate kinase PfkB family.</text>
</comment>
<dbReference type="AlphaFoldDB" id="A0A2W5S7R0"/>
<evidence type="ECO:0000313" key="5">
    <source>
        <dbReference type="EMBL" id="PZQ96104.1"/>
    </source>
</evidence>
<accession>A0A2W5S7R0</accession>
<evidence type="ECO:0000256" key="2">
    <source>
        <dbReference type="ARBA" id="ARBA00022679"/>
    </source>
</evidence>
<evidence type="ECO:0000313" key="6">
    <source>
        <dbReference type="Proteomes" id="UP000248975"/>
    </source>
</evidence>
<dbReference type="Pfam" id="PF00294">
    <property type="entry name" value="PfkB"/>
    <property type="match status" value="2"/>
</dbReference>
<dbReference type="Proteomes" id="UP000248975">
    <property type="component" value="Unassembled WGS sequence"/>
</dbReference>
<dbReference type="InterPro" id="IPR011611">
    <property type="entry name" value="PfkB_dom"/>
</dbReference>
<evidence type="ECO:0000256" key="1">
    <source>
        <dbReference type="ARBA" id="ARBA00010688"/>
    </source>
</evidence>
<feature type="domain" description="Carbohydrate kinase PfkB" evidence="4">
    <location>
        <begin position="179"/>
        <end position="257"/>
    </location>
</feature>
<dbReference type="SUPFAM" id="SSF53613">
    <property type="entry name" value="Ribokinase-like"/>
    <property type="match status" value="1"/>
</dbReference>
<dbReference type="InterPro" id="IPR052700">
    <property type="entry name" value="Carb_kinase_PfkB-like"/>
</dbReference>
<dbReference type="InterPro" id="IPR029056">
    <property type="entry name" value="Ribokinase-like"/>
</dbReference>
<dbReference type="PANTHER" id="PTHR43320:SF3">
    <property type="entry name" value="CARBOHYDRATE KINASE PFKB DOMAIN-CONTAINING PROTEIN"/>
    <property type="match status" value="1"/>
</dbReference>
<dbReference type="PANTHER" id="PTHR43320">
    <property type="entry name" value="SUGAR KINASE"/>
    <property type="match status" value="1"/>
</dbReference>
<gene>
    <name evidence="5" type="ORF">DI533_16810</name>
</gene>
<comment type="caution">
    <text evidence="5">The sequence shown here is derived from an EMBL/GenBank/DDBJ whole genome shotgun (WGS) entry which is preliminary data.</text>
</comment>
<dbReference type="Gene3D" id="3.40.1190.20">
    <property type="match status" value="1"/>
</dbReference>
<sequence>MPNPLILSFGDNVVDCYEDQGLMYPGGNCLNHSVFAHRFGAETFYAGAVADDPAGRCIREALEREGVDTTRLRTLPGTTAFCVIGTEGGERVFLGADLGVSIIGPMLADLDLMARMDAVHTGRSSHVDAWIPHIAARTKLSYDFATVHDSDRIARVAPHCFLASFSGGGLTYDGASRLAEIAGRAGARHVLVTRGENGAILVSSGQVTETRAATITPLDTLGAGDTFIARVLVGLLRGEKPVDLLAAAAAEAAHTCSWYGGFGHAEPMEIDLSLSKSVDEIYRITMPVPAPPFASCSSGKLQ</sequence>
<keyword evidence="3 5" id="KW-0418">Kinase</keyword>
<dbReference type="GO" id="GO:0016301">
    <property type="term" value="F:kinase activity"/>
    <property type="evidence" value="ECO:0007669"/>
    <property type="project" value="UniProtKB-KW"/>
</dbReference>
<organism evidence="5 6">
    <name type="scientific">Cereibacter sphaeroides</name>
    <name type="common">Rhodobacter sphaeroides</name>
    <dbReference type="NCBI Taxonomy" id="1063"/>
    <lineage>
        <taxon>Bacteria</taxon>
        <taxon>Pseudomonadati</taxon>
        <taxon>Pseudomonadota</taxon>
        <taxon>Alphaproteobacteria</taxon>
        <taxon>Rhodobacterales</taxon>
        <taxon>Paracoccaceae</taxon>
        <taxon>Cereibacter</taxon>
    </lineage>
</organism>
<reference evidence="5 6" key="1">
    <citation type="submission" date="2017-08" db="EMBL/GenBank/DDBJ databases">
        <title>Infants hospitalized years apart are colonized by the same room-sourced microbial strains.</title>
        <authorList>
            <person name="Brooks B."/>
            <person name="Olm M.R."/>
            <person name="Firek B.A."/>
            <person name="Baker R."/>
            <person name="Thomas B.C."/>
            <person name="Morowitz M.J."/>
            <person name="Banfield J.F."/>
        </authorList>
    </citation>
    <scope>NUCLEOTIDE SEQUENCE [LARGE SCALE GENOMIC DNA]</scope>
    <source>
        <strain evidence="5">S2_003_000_R2_11</strain>
    </source>
</reference>
<name>A0A2W5S7R0_CERSP</name>
<protein>
    <submittedName>
        <fullName evidence="5">Ribokinase</fullName>
    </submittedName>
</protein>